<proteinExistence type="predicted"/>
<evidence type="ECO:0000256" key="2">
    <source>
        <dbReference type="SAM" id="SignalP"/>
    </source>
</evidence>
<reference evidence="4 5" key="1">
    <citation type="submission" date="2019-09" db="EMBL/GenBank/DDBJ databases">
        <title>Genome sequence of Roseospira marina, one of the more divergent members of the non-sulfur purple photosynthetic bacterial family, the Rhodospirillaceae.</title>
        <authorList>
            <person name="Meyer T."/>
            <person name="Kyndt J."/>
        </authorList>
    </citation>
    <scope>NUCLEOTIDE SEQUENCE [LARGE SCALE GENOMIC DNA]</scope>
    <source>
        <strain evidence="4 5">DSM 15113</strain>
    </source>
</reference>
<feature type="chain" id="PRO_5024429908" evidence="2">
    <location>
        <begin position="24"/>
        <end position="107"/>
    </location>
</feature>
<feature type="domain" description="PepSY" evidence="3">
    <location>
        <begin position="49"/>
        <end position="103"/>
    </location>
</feature>
<sequence length="107" mass="11001">MRTTVSAVLGSALLALPVVPALASPAGHTMDHHAGAPAGGPGTMPGQGGWMSVAEIAAHVESQGFTVRSVEADDGFYEVDVWSPNGLRQELLLDPVSGAIVRQRADD</sequence>
<feature type="region of interest" description="Disordered" evidence="1">
    <location>
        <begin position="26"/>
        <end position="48"/>
    </location>
</feature>
<dbReference type="RefSeq" id="WP_150063929.1">
    <property type="nucleotide sequence ID" value="NZ_JACHII010000027.1"/>
</dbReference>
<comment type="caution">
    <text evidence="4">The sequence shown here is derived from an EMBL/GenBank/DDBJ whole genome shotgun (WGS) entry which is preliminary data.</text>
</comment>
<accession>A0A5M6I7P5</accession>
<dbReference type="Proteomes" id="UP000324065">
    <property type="component" value="Unassembled WGS sequence"/>
</dbReference>
<protein>
    <submittedName>
        <fullName evidence="4">PepSY domain-containing protein</fullName>
    </submittedName>
</protein>
<organism evidence="4 5">
    <name type="scientific">Roseospira marina</name>
    <dbReference type="NCBI Taxonomy" id="140057"/>
    <lineage>
        <taxon>Bacteria</taxon>
        <taxon>Pseudomonadati</taxon>
        <taxon>Pseudomonadota</taxon>
        <taxon>Alphaproteobacteria</taxon>
        <taxon>Rhodospirillales</taxon>
        <taxon>Rhodospirillaceae</taxon>
        <taxon>Roseospira</taxon>
    </lineage>
</organism>
<dbReference type="Pfam" id="PF13670">
    <property type="entry name" value="PepSY_2"/>
    <property type="match status" value="1"/>
</dbReference>
<dbReference type="EMBL" id="VWPJ01000027">
    <property type="protein sequence ID" value="KAA5603917.1"/>
    <property type="molecule type" value="Genomic_DNA"/>
</dbReference>
<gene>
    <name evidence="4" type="ORF">F1188_18460</name>
</gene>
<evidence type="ECO:0000313" key="5">
    <source>
        <dbReference type="Proteomes" id="UP000324065"/>
    </source>
</evidence>
<evidence type="ECO:0000313" key="4">
    <source>
        <dbReference type="EMBL" id="KAA5603917.1"/>
    </source>
</evidence>
<dbReference type="OrthoDB" id="7365433at2"/>
<name>A0A5M6I7P5_9PROT</name>
<keyword evidence="2" id="KW-0732">Signal</keyword>
<feature type="compositionally biased region" description="Gly residues" evidence="1">
    <location>
        <begin position="37"/>
        <end position="48"/>
    </location>
</feature>
<dbReference type="InterPro" id="IPR025711">
    <property type="entry name" value="PepSY"/>
</dbReference>
<keyword evidence="5" id="KW-1185">Reference proteome</keyword>
<dbReference type="AlphaFoldDB" id="A0A5M6I7P5"/>
<evidence type="ECO:0000259" key="3">
    <source>
        <dbReference type="Pfam" id="PF13670"/>
    </source>
</evidence>
<feature type="signal peptide" evidence="2">
    <location>
        <begin position="1"/>
        <end position="23"/>
    </location>
</feature>
<evidence type="ECO:0000256" key="1">
    <source>
        <dbReference type="SAM" id="MobiDB-lite"/>
    </source>
</evidence>